<comment type="subcellular location">
    <subcellularLocation>
        <location evidence="1">Endomembrane system</location>
        <topology evidence="1">Multi-pass membrane protein</topology>
    </subcellularLocation>
    <subcellularLocation>
        <location evidence="2">Endoplasmic reticulum membrane</location>
    </subcellularLocation>
</comment>
<keyword evidence="3 7" id="KW-0812">Transmembrane</keyword>
<reference evidence="8 9" key="1">
    <citation type="journal article" date="2016" name="MBio">
        <title>Lateral Gene Transfer in a Heavy Metal-Contaminated-Groundwater Microbial Community.</title>
        <authorList>
            <person name="Hemme C.L."/>
            <person name="Green S.J."/>
            <person name="Rishishwar L."/>
            <person name="Prakash O."/>
            <person name="Pettenato A."/>
            <person name="Chakraborty R."/>
            <person name="Deutschbauer A.M."/>
            <person name="Van Nostrand J.D."/>
            <person name="Wu L."/>
            <person name="He Z."/>
            <person name="Jordan I.K."/>
            <person name="Hazen T.C."/>
            <person name="Arkin A.P."/>
            <person name="Kostka J.E."/>
            <person name="Zhou J."/>
        </authorList>
    </citation>
    <scope>NUCLEOTIDE SEQUENCE [LARGE SCALE GENOMIC DNA]</scope>
    <source>
        <strain evidence="8 9">FW104-T7</strain>
    </source>
</reference>
<sequence length="344" mass="36541">MKGRKTGSLQGLAWNVLGALLLLAGIGLAATTERSLLNYRAVAGLHGGEVIDLGSNSPPAGGEHGAMARVTGTPTVVEAPRDPDFNLRANTPVLVRHVEMFQWREVRVGSGVHYELDWVDHLLDAGHFEEPHGHANPPSFPLSGKQFDAGLVRLGGFGLGSVLLHAIPGTQQVAPDPGALPANLAASFSRYQDYLVTSARPGDPRLGDVRVSWNEVPLQELTVVGRVDGDRLVAATDAADGKGYVVQVGDVPVLDIFPDLPVPPEFVTSWRILAVLLASAGVFVLLAVQRNRREPLLALGLAALAVGIVAGVLWLGSDTRNMLGWLALALCGLLLTGWRLRRAH</sequence>
<evidence type="ECO:0000256" key="1">
    <source>
        <dbReference type="ARBA" id="ARBA00004127"/>
    </source>
</evidence>
<dbReference type="GO" id="GO:0071763">
    <property type="term" value="P:nuclear membrane organization"/>
    <property type="evidence" value="ECO:0007669"/>
    <property type="project" value="TreeGrafter"/>
</dbReference>
<dbReference type="STRING" id="416169.RHOFW104T7_12050"/>
<keyword evidence="4" id="KW-0256">Endoplasmic reticulum</keyword>
<feature type="transmembrane region" description="Helical" evidence="7">
    <location>
        <begin position="270"/>
        <end position="288"/>
    </location>
</feature>
<dbReference type="PANTHER" id="PTHR13416:SF2">
    <property type="entry name" value="TRANSMEMBRANE PROTEIN 43"/>
    <property type="match status" value="1"/>
</dbReference>
<dbReference type="GO" id="GO:0006629">
    <property type="term" value="P:lipid metabolic process"/>
    <property type="evidence" value="ECO:0007669"/>
    <property type="project" value="TreeGrafter"/>
</dbReference>
<evidence type="ECO:0000256" key="2">
    <source>
        <dbReference type="ARBA" id="ARBA00004586"/>
    </source>
</evidence>
<evidence type="ECO:0000256" key="4">
    <source>
        <dbReference type="ARBA" id="ARBA00022824"/>
    </source>
</evidence>
<dbReference type="Proteomes" id="UP000076131">
    <property type="component" value="Unassembled WGS sequence"/>
</dbReference>
<comment type="caution">
    <text evidence="8">The sequence shown here is derived from an EMBL/GenBank/DDBJ whole genome shotgun (WGS) entry which is preliminary data.</text>
</comment>
<keyword evidence="9" id="KW-1185">Reference proteome</keyword>
<dbReference type="Pfam" id="PF07787">
    <property type="entry name" value="TMEM43"/>
    <property type="match status" value="1"/>
</dbReference>
<evidence type="ECO:0000313" key="9">
    <source>
        <dbReference type="Proteomes" id="UP000076131"/>
    </source>
</evidence>
<proteinExistence type="predicted"/>
<keyword evidence="6 7" id="KW-0472">Membrane</keyword>
<protein>
    <submittedName>
        <fullName evidence="8">Uncharacterized protein</fullName>
    </submittedName>
</protein>
<feature type="transmembrane region" description="Helical" evidence="7">
    <location>
        <begin position="322"/>
        <end position="340"/>
    </location>
</feature>
<evidence type="ECO:0000256" key="7">
    <source>
        <dbReference type="SAM" id="Phobius"/>
    </source>
</evidence>
<dbReference type="InterPro" id="IPR012430">
    <property type="entry name" value="TMEM43_fam"/>
</dbReference>
<dbReference type="PANTHER" id="PTHR13416">
    <property type="match status" value="1"/>
</dbReference>
<organism evidence="8 9">
    <name type="scientific">Rhodanobacter thiooxydans</name>
    <dbReference type="NCBI Taxonomy" id="416169"/>
    <lineage>
        <taxon>Bacteria</taxon>
        <taxon>Pseudomonadati</taxon>
        <taxon>Pseudomonadota</taxon>
        <taxon>Gammaproteobacteria</taxon>
        <taxon>Lysobacterales</taxon>
        <taxon>Rhodanobacteraceae</taxon>
        <taxon>Rhodanobacter</taxon>
    </lineage>
</organism>
<dbReference type="AlphaFoldDB" id="A0A154QJ55"/>
<dbReference type="eggNOG" id="COG0628">
    <property type="taxonomic scope" value="Bacteria"/>
</dbReference>
<gene>
    <name evidence="8" type="ORF">RHOFW104T7_12050</name>
</gene>
<feature type="transmembrane region" description="Helical" evidence="7">
    <location>
        <begin position="295"/>
        <end position="316"/>
    </location>
</feature>
<dbReference type="GO" id="GO:0012505">
    <property type="term" value="C:endomembrane system"/>
    <property type="evidence" value="ECO:0007669"/>
    <property type="project" value="UniProtKB-SubCell"/>
</dbReference>
<accession>A0A154QJ55</accession>
<dbReference type="RefSeq" id="WP_008434133.1">
    <property type="nucleotide sequence ID" value="NZ_LVJS01000040.1"/>
</dbReference>
<dbReference type="EMBL" id="LVJS01000040">
    <property type="protein sequence ID" value="KZC23756.1"/>
    <property type="molecule type" value="Genomic_DNA"/>
</dbReference>
<name>A0A154QJ55_9GAMM</name>
<evidence type="ECO:0000313" key="8">
    <source>
        <dbReference type="EMBL" id="KZC23756.1"/>
    </source>
</evidence>
<keyword evidence="5 7" id="KW-1133">Transmembrane helix</keyword>
<dbReference type="SUPFAM" id="SSF82866">
    <property type="entry name" value="Multidrug efflux transporter AcrB transmembrane domain"/>
    <property type="match status" value="1"/>
</dbReference>
<evidence type="ECO:0000256" key="3">
    <source>
        <dbReference type="ARBA" id="ARBA00022692"/>
    </source>
</evidence>
<evidence type="ECO:0000256" key="5">
    <source>
        <dbReference type="ARBA" id="ARBA00022989"/>
    </source>
</evidence>
<evidence type="ECO:0000256" key="6">
    <source>
        <dbReference type="ARBA" id="ARBA00023136"/>
    </source>
</evidence>